<organism evidence="1 2">
    <name type="scientific">Allopseudospirillum japonicum</name>
    <dbReference type="NCBI Taxonomy" id="64971"/>
    <lineage>
        <taxon>Bacteria</taxon>
        <taxon>Pseudomonadati</taxon>
        <taxon>Pseudomonadota</taxon>
        <taxon>Gammaproteobacteria</taxon>
        <taxon>Oceanospirillales</taxon>
        <taxon>Oceanospirillaceae</taxon>
        <taxon>Allopseudospirillum</taxon>
    </lineage>
</organism>
<dbReference type="OrthoDB" id="6119549at2"/>
<protein>
    <submittedName>
        <fullName evidence="1">Uncharacterized protein</fullName>
    </submittedName>
</protein>
<sequence>MNDALTLGIHRQELAFKTPYMSCYISLHDGLLLLADLDTQLGIDKKSTDVALQGVYRQLLLSLFLLPAKTQQLLFRNASDEALACLLRMFKASDIERQLLNCISARRAQVAREDPLFAGLEMPSKEDLRTWLAPFFDFLMNEVHQGKIKLLDPKGVYY</sequence>
<dbReference type="Proteomes" id="UP000242999">
    <property type="component" value="Unassembled WGS sequence"/>
</dbReference>
<gene>
    <name evidence="1" type="ORF">SAMN05421831_11722</name>
</gene>
<dbReference type="RefSeq" id="WP_093312341.1">
    <property type="nucleotide sequence ID" value="NZ_FNYH01000017.1"/>
</dbReference>
<name>A0A1H6UK74_9GAMM</name>
<reference evidence="2" key="1">
    <citation type="submission" date="2016-10" db="EMBL/GenBank/DDBJ databases">
        <authorList>
            <person name="Varghese N."/>
            <person name="Submissions S."/>
        </authorList>
    </citation>
    <scope>NUCLEOTIDE SEQUENCE [LARGE SCALE GENOMIC DNA]</scope>
    <source>
        <strain evidence="2">DSM 7165</strain>
    </source>
</reference>
<evidence type="ECO:0000313" key="1">
    <source>
        <dbReference type="EMBL" id="SEI91084.1"/>
    </source>
</evidence>
<dbReference type="EMBL" id="FNYH01000017">
    <property type="protein sequence ID" value="SEI91084.1"/>
    <property type="molecule type" value="Genomic_DNA"/>
</dbReference>
<keyword evidence="2" id="KW-1185">Reference proteome</keyword>
<dbReference type="STRING" id="64971.SAMN05421831_11722"/>
<proteinExistence type="predicted"/>
<accession>A0A1H6UK74</accession>
<evidence type="ECO:0000313" key="2">
    <source>
        <dbReference type="Proteomes" id="UP000242999"/>
    </source>
</evidence>
<dbReference type="AlphaFoldDB" id="A0A1H6UK74"/>